<dbReference type="EMBL" id="UINC01195736">
    <property type="protein sequence ID" value="SVE12442.1"/>
    <property type="molecule type" value="Genomic_DNA"/>
</dbReference>
<feature type="non-terminal residue" evidence="1">
    <location>
        <position position="40"/>
    </location>
</feature>
<reference evidence="1" key="1">
    <citation type="submission" date="2018-05" db="EMBL/GenBank/DDBJ databases">
        <authorList>
            <person name="Lanie J.A."/>
            <person name="Ng W.-L."/>
            <person name="Kazmierczak K.M."/>
            <person name="Andrzejewski T.M."/>
            <person name="Davidsen T.M."/>
            <person name="Wayne K.J."/>
            <person name="Tettelin H."/>
            <person name="Glass J.I."/>
            <person name="Rusch D."/>
            <person name="Podicherti R."/>
            <person name="Tsui H.-C.T."/>
            <person name="Winkler M.E."/>
        </authorList>
    </citation>
    <scope>NUCLEOTIDE SEQUENCE</scope>
</reference>
<protein>
    <submittedName>
        <fullName evidence="1">Uncharacterized protein</fullName>
    </submittedName>
</protein>
<organism evidence="1">
    <name type="scientific">marine metagenome</name>
    <dbReference type="NCBI Taxonomy" id="408172"/>
    <lineage>
        <taxon>unclassified sequences</taxon>
        <taxon>metagenomes</taxon>
        <taxon>ecological metagenomes</taxon>
    </lineage>
</organism>
<sequence length="40" mass="4633">MDEANLKELGSEKIRDLTRNMDEANLKELGSEKVRDLTRN</sequence>
<accession>A0A383AXL2</accession>
<name>A0A383AXL2_9ZZZZ</name>
<evidence type="ECO:0000313" key="1">
    <source>
        <dbReference type="EMBL" id="SVE12442.1"/>
    </source>
</evidence>
<dbReference type="AlphaFoldDB" id="A0A383AXL2"/>
<proteinExistence type="predicted"/>
<gene>
    <name evidence="1" type="ORF">METZ01_LOCUS465296</name>
</gene>